<dbReference type="InterPro" id="IPR013783">
    <property type="entry name" value="Ig-like_fold"/>
</dbReference>
<reference evidence="5" key="1">
    <citation type="submission" date="2016-01" db="EMBL/GenBank/DDBJ databases">
        <authorList>
            <person name="Mcilroy J.S."/>
            <person name="Karst M S."/>
            <person name="Albertsen M."/>
        </authorList>
    </citation>
    <scope>NUCLEOTIDE SEQUENCE</scope>
    <source>
        <strain evidence="5">Cfx-K</strain>
    </source>
</reference>
<dbReference type="Proteomes" id="UP000215027">
    <property type="component" value="Chromosome I"/>
</dbReference>
<dbReference type="KEGG" id="pbf:CFX0092_A2602"/>
<feature type="domain" description="Ionotropic glutamate receptor C-terminal" evidence="4">
    <location>
        <begin position="80"/>
        <end position="303"/>
    </location>
</feature>
<dbReference type="GO" id="GO:0015276">
    <property type="term" value="F:ligand-gated monoatomic ion channel activity"/>
    <property type="evidence" value="ECO:0007669"/>
    <property type="project" value="InterPro"/>
</dbReference>
<evidence type="ECO:0008006" key="7">
    <source>
        <dbReference type="Google" id="ProtNLM"/>
    </source>
</evidence>
<dbReference type="RefSeq" id="WP_095043809.1">
    <property type="nucleotide sequence ID" value="NZ_LN890655.1"/>
</dbReference>
<evidence type="ECO:0000259" key="3">
    <source>
        <dbReference type="SMART" id="SM00062"/>
    </source>
</evidence>
<accession>A0A160T6P4</accession>
<dbReference type="InterPro" id="IPR001320">
    <property type="entry name" value="Iontro_rcpt_C"/>
</dbReference>
<dbReference type="PROSITE" id="PS51257">
    <property type="entry name" value="PROKAR_LIPOPROTEIN"/>
    <property type="match status" value="1"/>
</dbReference>
<keyword evidence="6" id="KW-1185">Reference proteome</keyword>
<dbReference type="SUPFAM" id="SSF53850">
    <property type="entry name" value="Periplasmic binding protein-like II"/>
    <property type="match status" value="1"/>
</dbReference>
<gene>
    <name evidence="5" type="ORF">CFX0092_A2602</name>
</gene>
<dbReference type="InterPro" id="IPR032350">
    <property type="entry name" value="Nbr1_FW"/>
</dbReference>
<dbReference type="AlphaFoldDB" id="A0A160T6P4"/>
<dbReference type="SMART" id="SM00062">
    <property type="entry name" value="PBPb"/>
    <property type="match status" value="1"/>
</dbReference>
<dbReference type="Pfam" id="PF00497">
    <property type="entry name" value="SBP_bac_3"/>
    <property type="match status" value="1"/>
</dbReference>
<name>A0A160T6P4_9CHLR</name>
<dbReference type="Gene3D" id="2.60.40.10">
    <property type="entry name" value="Immunoglobulins"/>
    <property type="match status" value="1"/>
</dbReference>
<dbReference type="GO" id="GO:0016020">
    <property type="term" value="C:membrane"/>
    <property type="evidence" value="ECO:0007669"/>
    <property type="project" value="InterPro"/>
</dbReference>
<dbReference type="PANTHER" id="PTHR35936:SF19">
    <property type="entry name" value="AMINO-ACID-BINDING PROTEIN YXEM-RELATED"/>
    <property type="match status" value="1"/>
</dbReference>
<keyword evidence="1" id="KW-0732">Signal</keyword>
<evidence type="ECO:0000256" key="1">
    <source>
        <dbReference type="ARBA" id="ARBA00022729"/>
    </source>
</evidence>
<dbReference type="InterPro" id="IPR001638">
    <property type="entry name" value="Solute-binding_3/MltF_N"/>
</dbReference>
<dbReference type="Gene3D" id="3.40.190.10">
    <property type="entry name" value="Periplasmic binding protein-like II"/>
    <property type="match status" value="2"/>
</dbReference>
<feature type="region of interest" description="Disordered" evidence="2">
    <location>
        <begin position="313"/>
        <end position="332"/>
    </location>
</feature>
<dbReference type="OrthoDB" id="162089at2"/>
<feature type="domain" description="Solute-binding protein family 3/N-terminal" evidence="3">
    <location>
        <begin position="80"/>
        <end position="304"/>
    </location>
</feature>
<evidence type="ECO:0000259" key="4">
    <source>
        <dbReference type="SMART" id="SM00079"/>
    </source>
</evidence>
<evidence type="ECO:0000256" key="2">
    <source>
        <dbReference type="SAM" id="MobiDB-lite"/>
    </source>
</evidence>
<protein>
    <recommendedName>
        <fullName evidence="7">Solute-binding protein family 3/N-terminal domain-containing protein</fullName>
    </recommendedName>
</protein>
<dbReference type="PANTHER" id="PTHR35936">
    <property type="entry name" value="MEMBRANE-BOUND LYTIC MUREIN TRANSGLYCOSYLASE F"/>
    <property type="match status" value="1"/>
</dbReference>
<dbReference type="EMBL" id="LN890655">
    <property type="protein sequence ID" value="CUS04480.2"/>
    <property type="molecule type" value="Genomic_DNA"/>
</dbReference>
<dbReference type="CDD" id="cd14947">
    <property type="entry name" value="NBR1_like"/>
    <property type="match status" value="1"/>
</dbReference>
<sequence length="739" mass="77426">MEPISRQRHLRRILFSIALLIAIGLVGCREAPPAGIVASPQGQTPAATAQDAATAPIAPGDSATPAAAGDAWAAVRQRGRLIVGTSADYPPFAYYTEDFQLTGYDIALARLLGERLGVEVEFNDMAFDGLGGALQVGQIDVAIAAISITDQRRQTVDFSNLYFVSEGAALARAGEGITINRLEDLAPFRVAVQSGSVYQTWLEEEAIATGLLPADQLLVYVAASQAVADLRAGLVDVAIADALPLEVAARDEGLQIVGRGLNRQRLAVALGRGSTLLSPINEALFDLQNEGELARLAEEFLSLDGEELAPLPEAEAATPETETPEASEPARAPECVNAMTLIAHLSLDDDAMRAPPPISPGTPFQKSWRLQNNGTCTWGEGYVLTPVGGNVPQASMGGAPTVVPGPVAPGQTVDVTVNLVAPLLPGVYQGFWTMRGPNGLLFGDRIWVGITVPSLPTPTPPPTATTSPTIAFTVDRTSIRAGECVTFTWQVSDGGTVFFAAQGQNWQQNQVAPSAGQGECPQSTTTYELRVVDAGGAAVVRSIRIDVQPAPNAPLIEAFTVTPSNQIVAGQCVEVRWRLSGDVDNVRVSRNETTLWNGAPLSGTSRDCPAAGNYAYAIEVTGPGGTSRALENVTVLAATPAPGTPTTTPAPGQAPVITSFGVNPSRIFVGSCVTVSWGVGGNVNRVQLRRDGVLVLDFALFTGSVTDCLNAEGMYEYRIDAANAQGGTAFQQATVVVVR</sequence>
<dbReference type="CDD" id="cd13530">
    <property type="entry name" value="PBP2_peptides_like"/>
    <property type="match status" value="1"/>
</dbReference>
<dbReference type="Pfam" id="PF16158">
    <property type="entry name" value="N_BRCA1_IG"/>
    <property type="match status" value="1"/>
</dbReference>
<dbReference type="SMART" id="SM00079">
    <property type="entry name" value="PBPe"/>
    <property type="match status" value="1"/>
</dbReference>
<proteinExistence type="predicted"/>
<evidence type="ECO:0000313" key="6">
    <source>
        <dbReference type="Proteomes" id="UP000215027"/>
    </source>
</evidence>
<evidence type="ECO:0000313" key="5">
    <source>
        <dbReference type="EMBL" id="CUS04480.2"/>
    </source>
</evidence>
<organism evidence="5 6">
    <name type="scientific">Candidatus Promineifilum breve</name>
    <dbReference type="NCBI Taxonomy" id="1806508"/>
    <lineage>
        <taxon>Bacteria</taxon>
        <taxon>Bacillati</taxon>
        <taxon>Chloroflexota</taxon>
        <taxon>Ardenticatenia</taxon>
        <taxon>Candidatus Promineifilales</taxon>
        <taxon>Candidatus Promineifilaceae</taxon>
        <taxon>Candidatus Promineifilum</taxon>
    </lineage>
</organism>